<dbReference type="SUPFAM" id="SSF160631">
    <property type="entry name" value="SMI1/KNR4-like"/>
    <property type="match status" value="1"/>
</dbReference>
<dbReference type="Pfam" id="PF14568">
    <property type="entry name" value="SUKH_6"/>
    <property type="match status" value="1"/>
</dbReference>
<organism evidence="2 3">
    <name type="scientific">Streptomyces sp. 900129855</name>
    <dbReference type="NCBI Taxonomy" id="3155129"/>
    <lineage>
        <taxon>Bacteria</taxon>
        <taxon>Bacillati</taxon>
        <taxon>Actinomycetota</taxon>
        <taxon>Actinomycetes</taxon>
        <taxon>Kitasatosporales</taxon>
        <taxon>Streptomycetaceae</taxon>
        <taxon>Streptomyces</taxon>
    </lineage>
</organism>
<dbReference type="SMART" id="SM00860">
    <property type="entry name" value="SMI1_KNR4"/>
    <property type="match status" value="1"/>
</dbReference>
<dbReference type="InterPro" id="IPR018958">
    <property type="entry name" value="Knr4/Smi1-like_dom"/>
</dbReference>
<reference evidence="2 3" key="1">
    <citation type="submission" date="2024-06" db="EMBL/GenBank/DDBJ databases">
        <title>The Natural Products Discovery Center: Release of the First 8490 Sequenced Strains for Exploring Actinobacteria Biosynthetic Diversity.</title>
        <authorList>
            <person name="Kalkreuter E."/>
            <person name="Kautsar S.A."/>
            <person name="Yang D."/>
            <person name="Bader C.D."/>
            <person name="Teijaro C.N."/>
            <person name="Fluegel L."/>
            <person name="Davis C.M."/>
            <person name="Simpson J.R."/>
            <person name="Lauterbach L."/>
            <person name="Steele A.D."/>
            <person name="Gui C."/>
            <person name="Meng S."/>
            <person name="Li G."/>
            <person name="Viehrig K."/>
            <person name="Ye F."/>
            <person name="Su P."/>
            <person name="Kiefer A.F."/>
            <person name="Nichols A."/>
            <person name="Cepeda A.J."/>
            <person name="Yan W."/>
            <person name="Fan B."/>
            <person name="Jiang Y."/>
            <person name="Adhikari A."/>
            <person name="Zheng C.-J."/>
            <person name="Schuster L."/>
            <person name="Cowan T.M."/>
            <person name="Smanski M.J."/>
            <person name="Chevrette M.G."/>
            <person name="De Carvalho L.P.S."/>
            <person name="Shen B."/>
        </authorList>
    </citation>
    <scope>NUCLEOTIDE SEQUENCE [LARGE SCALE GENOMIC DNA]</scope>
    <source>
        <strain evidence="2 3">NPDC033843</strain>
    </source>
</reference>
<feature type="domain" description="Knr4/Smi1-like" evidence="1">
    <location>
        <begin position="23"/>
        <end position="138"/>
    </location>
</feature>
<gene>
    <name evidence="2" type="ORF">AB0E89_33980</name>
</gene>
<dbReference type="Proteomes" id="UP001550739">
    <property type="component" value="Unassembled WGS sequence"/>
</dbReference>
<accession>A0ABV2ZSF8</accession>
<sequence>MKDDPMWIELISSLSGDVDLAGPGCEQEMRAAEVVLGHPLPAALKELWRVADGARDKYGAGIVGSVGEVVDRNLEFRSSVDFRGLYMPFDPLLLFGESSGGDLFAFVVKPDRPDIFVWDHESDSRRWVANNLEDYLRRRLGSGDPQWYASW</sequence>
<keyword evidence="3" id="KW-1185">Reference proteome</keyword>
<dbReference type="InterPro" id="IPR037883">
    <property type="entry name" value="Knr4/Smi1-like_sf"/>
</dbReference>
<dbReference type="Gene3D" id="3.40.1580.10">
    <property type="entry name" value="SMI1/KNR4-like"/>
    <property type="match status" value="1"/>
</dbReference>
<name>A0ABV2ZSF8_9ACTN</name>
<comment type="caution">
    <text evidence="2">The sequence shown here is derived from an EMBL/GenBank/DDBJ whole genome shotgun (WGS) entry which is preliminary data.</text>
</comment>
<evidence type="ECO:0000313" key="2">
    <source>
        <dbReference type="EMBL" id="MEU3785489.1"/>
    </source>
</evidence>
<protein>
    <submittedName>
        <fullName evidence="2">SMI1/KNR4 family protein</fullName>
    </submittedName>
</protein>
<dbReference type="RefSeq" id="WP_334577669.1">
    <property type="nucleotide sequence ID" value="NZ_JBEZVE010000021.1"/>
</dbReference>
<evidence type="ECO:0000313" key="3">
    <source>
        <dbReference type="Proteomes" id="UP001550739"/>
    </source>
</evidence>
<dbReference type="EMBL" id="JBEZVE010000021">
    <property type="protein sequence ID" value="MEU3785489.1"/>
    <property type="molecule type" value="Genomic_DNA"/>
</dbReference>
<proteinExistence type="predicted"/>
<evidence type="ECO:0000259" key="1">
    <source>
        <dbReference type="SMART" id="SM00860"/>
    </source>
</evidence>